<protein>
    <recommendedName>
        <fullName evidence="2">Immunoglobulin domain-containing protein</fullName>
    </recommendedName>
</protein>
<gene>
    <name evidence="3" type="ORF">DPX16_0466</name>
</gene>
<dbReference type="SUPFAM" id="SSF48726">
    <property type="entry name" value="Immunoglobulin"/>
    <property type="match status" value="1"/>
</dbReference>
<reference evidence="3 4" key="1">
    <citation type="submission" date="2018-10" db="EMBL/GenBank/DDBJ databases">
        <title>Genome assembly for a Yunnan-Guizhou Plateau 3E fish, Anabarilius grahami (Regan), and its evolutionary and genetic applications.</title>
        <authorList>
            <person name="Jiang W."/>
        </authorList>
    </citation>
    <scope>NUCLEOTIDE SEQUENCE [LARGE SCALE GENOMIC DNA]</scope>
    <source>
        <strain evidence="3">AG-KIZ</strain>
        <tissue evidence="3">Muscle</tissue>
    </source>
</reference>
<keyword evidence="4" id="KW-1185">Reference proteome</keyword>
<organism evidence="3 4">
    <name type="scientific">Anabarilius grahami</name>
    <name type="common">Kanglang fish</name>
    <name type="synonym">Barilius grahami</name>
    <dbReference type="NCBI Taxonomy" id="495550"/>
    <lineage>
        <taxon>Eukaryota</taxon>
        <taxon>Metazoa</taxon>
        <taxon>Chordata</taxon>
        <taxon>Craniata</taxon>
        <taxon>Vertebrata</taxon>
        <taxon>Euteleostomi</taxon>
        <taxon>Actinopterygii</taxon>
        <taxon>Neopterygii</taxon>
        <taxon>Teleostei</taxon>
        <taxon>Ostariophysi</taxon>
        <taxon>Cypriniformes</taxon>
        <taxon>Xenocyprididae</taxon>
        <taxon>Xenocypridinae</taxon>
        <taxon>Xenocypridinae incertae sedis</taxon>
        <taxon>Anabarilius</taxon>
    </lineage>
</organism>
<comment type="caution">
    <text evidence="3">The sequence shown here is derived from an EMBL/GenBank/DDBJ whole genome shotgun (WGS) entry which is preliminary data.</text>
</comment>
<evidence type="ECO:0000313" key="3">
    <source>
        <dbReference type="EMBL" id="ROL41923.1"/>
    </source>
</evidence>
<dbReference type="SMART" id="SM00409">
    <property type="entry name" value="IG"/>
    <property type="match status" value="1"/>
</dbReference>
<dbReference type="InterPro" id="IPR036179">
    <property type="entry name" value="Ig-like_dom_sf"/>
</dbReference>
<dbReference type="EMBL" id="RJVU01051375">
    <property type="protein sequence ID" value="ROL41923.1"/>
    <property type="molecule type" value="Genomic_DNA"/>
</dbReference>
<dbReference type="Pfam" id="PF07686">
    <property type="entry name" value="V-set"/>
    <property type="match status" value="1"/>
</dbReference>
<keyword evidence="1" id="KW-1133">Transmembrane helix</keyword>
<dbReference type="InterPro" id="IPR013106">
    <property type="entry name" value="Ig_V-set"/>
</dbReference>
<feature type="transmembrane region" description="Helical" evidence="1">
    <location>
        <begin position="153"/>
        <end position="175"/>
    </location>
</feature>
<dbReference type="InterPro" id="IPR013783">
    <property type="entry name" value="Ig-like_fold"/>
</dbReference>
<dbReference type="PANTHER" id="PTHR21063:SF4">
    <property type="entry name" value="CD48 ANTIGEN-RELATED"/>
    <property type="match status" value="1"/>
</dbReference>
<name>A0A3N0Y6V3_ANAGA</name>
<evidence type="ECO:0000313" key="4">
    <source>
        <dbReference type="Proteomes" id="UP000281406"/>
    </source>
</evidence>
<dbReference type="AlphaFoldDB" id="A0A3N0Y6V3"/>
<dbReference type="OrthoDB" id="10501614at2759"/>
<feature type="domain" description="Immunoglobulin" evidence="2">
    <location>
        <begin position="42"/>
        <end position="146"/>
    </location>
</feature>
<dbReference type="PANTHER" id="PTHR21063">
    <property type="entry name" value="LFA-3"/>
    <property type="match status" value="1"/>
</dbReference>
<keyword evidence="1" id="KW-0472">Membrane</keyword>
<accession>A0A3N0Y6V3</accession>
<evidence type="ECO:0000256" key="1">
    <source>
        <dbReference type="SAM" id="Phobius"/>
    </source>
</evidence>
<keyword evidence="1" id="KW-0812">Transmembrane</keyword>
<proteinExistence type="predicted"/>
<sequence length="194" mass="21278">MNTRNTDSGEYKLEINSRIDSSSTDTFRSFSVTVIDIPAAEIKAKSVKEGESVTLDPGEIKTPDDVIRWYFNQILMAEITGDQSKICTDVQCNKGTERFRDRLKLDHQTGSLTIMNTRNTDSGEYKLEISNGSSSVMIKSFSVSVTGVGLSSFTIAGISAAVLVLLVAAVAAVIYKKVASQSWKWSRNGYLEQS</sequence>
<dbReference type="InterPro" id="IPR003599">
    <property type="entry name" value="Ig_sub"/>
</dbReference>
<dbReference type="Proteomes" id="UP000281406">
    <property type="component" value="Unassembled WGS sequence"/>
</dbReference>
<dbReference type="Gene3D" id="2.60.40.10">
    <property type="entry name" value="Immunoglobulins"/>
    <property type="match status" value="1"/>
</dbReference>
<evidence type="ECO:0000259" key="2">
    <source>
        <dbReference type="SMART" id="SM00409"/>
    </source>
</evidence>